<proteinExistence type="predicted"/>
<feature type="transmembrane region" description="Helical" evidence="2">
    <location>
        <begin position="403"/>
        <end position="421"/>
    </location>
</feature>
<feature type="transmembrane region" description="Helical" evidence="2">
    <location>
        <begin position="195"/>
        <end position="217"/>
    </location>
</feature>
<keyword evidence="2" id="KW-1133">Transmembrane helix</keyword>
<feature type="region of interest" description="Disordered" evidence="1">
    <location>
        <begin position="1"/>
        <end position="126"/>
    </location>
</feature>
<reference evidence="3 4" key="1">
    <citation type="journal article" date="2015" name="Plant Cell">
        <title>Oil accumulation by the oleaginous diatom Fistulifera solaris as revealed by the genome and transcriptome.</title>
        <authorList>
            <person name="Tanaka T."/>
            <person name="Maeda Y."/>
            <person name="Veluchamy A."/>
            <person name="Tanaka M."/>
            <person name="Abida H."/>
            <person name="Marechal E."/>
            <person name="Bowler C."/>
            <person name="Muto M."/>
            <person name="Sunaga Y."/>
            <person name="Tanaka M."/>
            <person name="Yoshino T."/>
            <person name="Taniguchi T."/>
            <person name="Fukuda Y."/>
            <person name="Nemoto M."/>
            <person name="Matsumoto M."/>
            <person name="Wong P.S."/>
            <person name="Aburatani S."/>
            <person name="Fujibuchi W."/>
        </authorList>
    </citation>
    <scope>NUCLEOTIDE SEQUENCE [LARGE SCALE GENOMIC DNA]</scope>
    <source>
        <strain evidence="3 4">JPCC DA0580</strain>
    </source>
</reference>
<evidence type="ECO:0000256" key="2">
    <source>
        <dbReference type="SAM" id="Phobius"/>
    </source>
</evidence>
<feature type="transmembrane region" description="Helical" evidence="2">
    <location>
        <begin position="872"/>
        <end position="891"/>
    </location>
</feature>
<feature type="transmembrane region" description="Helical" evidence="2">
    <location>
        <begin position="954"/>
        <end position="977"/>
    </location>
</feature>
<accession>A0A1Z5JHG3</accession>
<dbReference type="AlphaFoldDB" id="A0A1Z5JHG3"/>
<keyword evidence="4" id="KW-1185">Reference proteome</keyword>
<evidence type="ECO:0000313" key="3">
    <source>
        <dbReference type="EMBL" id="GAX13366.1"/>
    </source>
</evidence>
<dbReference type="InterPro" id="IPR026898">
    <property type="entry name" value="PrsW"/>
</dbReference>
<feature type="compositionally biased region" description="Acidic residues" evidence="1">
    <location>
        <begin position="348"/>
        <end position="357"/>
    </location>
</feature>
<dbReference type="OrthoDB" id="46582at2759"/>
<sequence length="1021" mass="116147">MAPKSTARSGPNDKGTGSYVPPALDSRDVARETVVPTADFVMEPPKPKVGLTGKISTLFRQSKSHSENEMSQEFRAETSNSRRGNRERKQSNHSVYSTDKEEQSDESYISDEDEEDDDHIESFRSQSTTGDITPVLRFRGFSTSIRSLFLDEPLVCASIGCFGLLLSNRTEYLLELRNERRGWGKANKKRQPSRLMAYALLVTMLLMFSTFLVFGFGTGSGLAGVYMSGYDFYNNNDNKSNGNTNAVNQDGGDEGEDVEEQWWDDYLQNNNNNRYYNNARNNDDDQRRLVSTQQRTTYPVNGIFKIRDCHETIWRPLVDFVRYEYAIYDQIQEESRRDRQQRRRTEDYDGDGDDAVYNDDANANNDDAGVNNDDTNDDANNDDGQNYAKQPKPSALGDQKTGSHARLGIFIFFLIFLGLLGRRRRMRTRFYVVRARAQEDHLYYASSDEAATRRVALDGALEDQYEGACSHTLFGCYPVDDTIDGSFNEHIEVADEGIVRRKKKPHHEDSVARGFNCFMSLCCGALCKCWCQFLSICALAQEAREMRLLLPPRYQRIDFITHQPFHEYQKQVNDLRKGWKGYSKRLRGVSPHFQALSKLSRYILVGFLLSCSALVAAIFFNPLAAFSWQDAVILGATFAQSFLIIFIVHWLLHKSDLSLDAVIKFFAAGFLVAVPVALLLENLLLHLVLFGELVLYFTGVIIQGDAFDSWVYDHQRIIWILSELFNAYVVAASVEELCKYYTFRAVEHPDLVFLTGLQRQEDDAGAIDGGLVKYPFASHQVQELIQSNDDKAKKLKATEDNLLRSTGTTETEFDEDENDIRTHRQRAMAITTAMISVAVGFACAENCLYVFVFGGPGQSHGKEEIMEEWIVLFFRSIFPIHALAAAMQSINMIRKFVEHDRDNGHRIGVGRIVFPALILHGTFDAILMGINVFIEAAWSANADNQVNNEPYNKFVLNMVAWISISIVMAVGAIWYIYQNRQQRLRLIRLEEKEQGNSRQGKRGAWKYPDSTNDAKVDYVYA</sequence>
<feature type="compositionally biased region" description="Basic and acidic residues" evidence="1">
    <location>
        <begin position="64"/>
        <end position="76"/>
    </location>
</feature>
<feature type="region of interest" description="Disordered" evidence="1">
    <location>
        <begin position="334"/>
        <end position="400"/>
    </location>
</feature>
<keyword evidence="2" id="KW-0812">Transmembrane</keyword>
<protein>
    <submittedName>
        <fullName evidence="3">Uncharacterized protein</fullName>
    </submittedName>
</protein>
<dbReference type="GO" id="GO:0008233">
    <property type="term" value="F:peptidase activity"/>
    <property type="evidence" value="ECO:0007669"/>
    <property type="project" value="InterPro"/>
</dbReference>
<dbReference type="EMBL" id="BDSP01000061">
    <property type="protein sequence ID" value="GAX13366.1"/>
    <property type="molecule type" value="Genomic_DNA"/>
</dbReference>
<dbReference type="Proteomes" id="UP000198406">
    <property type="component" value="Unassembled WGS sequence"/>
</dbReference>
<keyword evidence="2" id="KW-0472">Membrane</keyword>
<feature type="compositionally biased region" description="Low complexity" evidence="1">
    <location>
        <begin position="358"/>
        <end position="373"/>
    </location>
</feature>
<comment type="caution">
    <text evidence="3">The sequence shown here is derived from an EMBL/GenBank/DDBJ whole genome shotgun (WGS) entry which is preliminary data.</text>
</comment>
<dbReference type="Pfam" id="PF13367">
    <property type="entry name" value="PrsW-protease"/>
    <property type="match status" value="1"/>
</dbReference>
<feature type="transmembrane region" description="Helical" evidence="2">
    <location>
        <begin position="827"/>
        <end position="852"/>
    </location>
</feature>
<feature type="compositionally biased region" description="Acidic residues" evidence="1">
    <location>
        <begin position="102"/>
        <end position="119"/>
    </location>
</feature>
<evidence type="ECO:0000313" key="4">
    <source>
        <dbReference type="Proteomes" id="UP000198406"/>
    </source>
</evidence>
<feature type="transmembrane region" description="Helical" evidence="2">
    <location>
        <begin position="602"/>
        <end position="620"/>
    </location>
</feature>
<dbReference type="InParanoid" id="A0A1Z5JHG3"/>
<feature type="transmembrane region" description="Helical" evidence="2">
    <location>
        <begin position="912"/>
        <end position="934"/>
    </location>
</feature>
<gene>
    <name evidence="3" type="ORF">FisN_17Hh310</name>
</gene>
<feature type="compositionally biased region" description="Basic and acidic residues" evidence="1">
    <location>
        <begin position="334"/>
        <end position="347"/>
    </location>
</feature>
<name>A0A1Z5JHG3_FISSO</name>
<evidence type="ECO:0000256" key="1">
    <source>
        <dbReference type="SAM" id="MobiDB-lite"/>
    </source>
</evidence>
<organism evidence="3 4">
    <name type="scientific">Fistulifera solaris</name>
    <name type="common">Oleaginous diatom</name>
    <dbReference type="NCBI Taxonomy" id="1519565"/>
    <lineage>
        <taxon>Eukaryota</taxon>
        <taxon>Sar</taxon>
        <taxon>Stramenopiles</taxon>
        <taxon>Ochrophyta</taxon>
        <taxon>Bacillariophyta</taxon>
        <taxon>Bacillariophyceae</taxon>
        <taxon>Bacillariophycidae</taxon>
        <taxon>Naviculales</taxon>
        <taxon>Naviculaceae</taxon>
        <taxon>Fistulifera</taxon>
    </lineage>
</organism>
<feature type="transmembrane region" description="Helical" evidence="2">
    <location>
        <begin position="632"/>
        <end position="652"/>
    </location>
</feature>
<feature type="transmembrane region" description="Helical" evidence="2">
    <location>
        <begin position="659"/>
        <end position="678"/>
    </location>
</feature>